<dbReference type="PROSITE" id="PS50237">
    <property type="entry name" value="HECT"/>
    <property type="match status" value="1"/>
</dbReference>
<evidence type="ECO:0000259" key="9">
    <source>
        <dbReference type="PROSITE" id="PS50020"/>
    </source>
</evidence>
<dbReference type="SUPFAM" id="SSF56204">
    <property type="entry name" value="Hect, E3 ligase catalytic domain"/>
    <property type="match status" value="1"/>
</dbReference>
<name>A0A914GWY5_GLORO</name>
<dbReference type="GO" id="GO:0006511">
    <property type="term" value="P:ubiquitin-dependent protein catabolic process"/>
    <property type="evidence" value="ECO:0007669"/>
    <property type="project" value="TreeGrafter"/>
</dbReference>
<dbReference type="InterPro" id="IPR035983">
    <property type="entry name" value="Hect_E3_ubiquitin_ligase"/>
</dbReference>
<keyword evidence="4" id="KW-0808">Transferase</keyword>
<dbReference type="InterPro" id="IPR001202">
    <property type="entry name" value="WW_dom"/>
</dbReference>
<proteinExistence type="predicted"/>
<evidence type="ECO:0000256" key="3">
    <source>
        <dbReference type="ARBA" id="ARBA00012485"/>
    </source>
</evidence>
<dbReference type="SUPFAM" id="SSF51045">
    <property type="entry name" value="WW domain"/>
    <property type="match status" value="1"/>
</dbReference>
<dbReference type="InterPro" id="IPR050409">
    <property type="entry name" value="E3_ubiq-protein_ligase"/>
</dbReference>
<feature type="region of interest" description="Disordered" evidence="8">
    <location>
        <begin position="515"/>
        <end position="563"/>
    </location>
</feature>
<dbReference type="PANTHER" id="PTHR11254">
    <property type="entry name" value="HECT DOMAIN UBIQUITIN-PROTEIN LIGASE"/>
    <property type="match status" value="1"/>
</dbReference>
<evidence type="ECO:0000256" key="8">
    <source>
        <dbReference type="SAM" id="MobiDB-lite"/>
    </source>
</evidence>
<dbReference type="FunFam" id="3.30.2410.10:FF:000002">
    <property type="entry name" value="E3 ubiquitin-protein ligase HECW2"/>
    <property type="match status" value="1"/>
</dbReference>
<dbReference type="Gene3D" id="3.30.2410.10">
    <property type="entry name" value="Hect, E3 ligase catalytic domain"/>
    <property type="match status" value="1"/>
</dbReference>
<dbReference type="Pfam" id="PF16562">
    <property type="entry name" value="HECW_N"/>
    <property type="match status" value="1"/>
</dbReference>
<evidence type="ECO:0000313" key="11">
    <source>
        <dbReference type="Proteomes" id="UP000887572"/>
    </source>
</evidence>
<keyword evidence="11" id="KW-1185">Reference proteome</keyword>
<feature type="domain" description="WW" evidence="9">
    <location>
        <begin position="317"/>
        <end position="350"/>
    </location>
</feature>
<evidence type="ECO:0000256" key="5">
    <source>
        <dbReference type="ARBA" id="ARBA00022737"/>
    </source>
</evidence>
<dbReference type="AlphaFoldDB" id="A0A914GWY5"/>
<dbReference type="WBParaSite" id="Gr19_v10_g12110.t2">
    <property type="protein sequence ID" value="Gr19_v10_g12110.t2"/>
    <property type="gene ID" value="Gr19_v10_g12110"/>
</dbReference>
<dbReference type="SMART" id="SM00119">
    <property type="entry name" value="HECTc"/>
    <property type="match status" value="1"/>
</dbReference>
<dbReference type="InterPro" id="IPR040524">
    <property type="entry name" value="HECW1_helix"/>
</dbReference>
<dbReference type="SMART" id="SM00456">
    <property type="entry name" value="WW"/>
    <property type="match status" value="2"/>
</dbReference>
<dbReference type="GO" id="GO:0061630">
    <property type="term" value="F:ubiquitin protein ligase activity"/>
    <property type="evidence" value="ECO:0007669"/>
    <property type="project" value="UniProtKB-EC"/>
</dbReference>
<reference evidence="12" key="1">
    <citation type="submission" date="2022-11" db="UniProtKB">
        <authorList>
            <consortium name="WormBaseParasite"/>
        </authorList>
    </citation>
    <scope>IDENTIFICATION</scope>
</reference>
<feature type="compositionally biased region" description="Low complexity" evidence="8">
    <location>
        <begin position="283"/>
        <end position="292"/>
    </location>
</feature>
<feature type="compositionally biased region" description="Basic residues" evidence="8">
    <location>
        <begin position="522"/>
        <end position="537"/>
    </location>
</feature>
<dbReference type="InterPro" id="IPR032348">
    <property type="entry name" value="HECW_N"/>
</dbReference>
<feature type="active site" description="Glycyl thioester intermediate" evidence="7">
    <location>
        <position position="1019"/>
    </location>
</feature>
<evidence type="ECO:0000259" key="10">
    <source>
        <dbReference type="PROSITE" id="PS50237"/>
    </source>
</evidence>
<organism evidence="11 12">
    <name type="scientific">Globodera rostochiensis</name>
    <name type="common">Golden nematode worm</name>
    <name type="synonym">Heterodera rostochiensis</name>
    <dbReference type="NCBI Taxonomy" id="31243"/>
    <lineage>
        <taxon>Eukaryota</taxon>
        <taxon>Metazoa</taxon>
        <taxon>Ecdysozoa</taxon>
        <taxon>Nematoda</taxon>
        <taxon>Chromadorea</taxon>
        <taxon>Rhabditida</taxon>
        <taxon>Tylenchina</taxon>
        <taxon>Tylenchomorpha</taxon>
        <taxon>Tylenchoidea</taxon>
        <taxon>Heteroderidae</taxon>
        <taxon>Heteroderinae</taxon>
        <taxon>Globodera</taxon>
    </lineage>
</organism>
<dbReference type="Proteomes" id="UP000887572">
    <property type="component" value="Unplaced"/>
</dbReference>
<dbReference type="Gene3D" id="2.20.70.10">
    <property type="match status" value="2"/>
</dbReference>
<dbReference type="CDD" id="cd00078">
    <property type="entry name" value="HECTc"/>
    <property type="match status" value="1"/>
</dbReference>
<feature type="region of interest" description="Disordered" evidence="8">
    <location>
        <begin position="374"/>
        <end position="411"/>
    </location>
</feature>
<dbReference type="Gene3D" id="2.60.40.2840">
    <property type="match status" value="1"/>
</dbReference>
<feature type="compositionally biased region" description="Gly residues" evidence="8">
    <location>
        <begin position="547"/>
        <end position="557"/>
    </location>
</feature>
<dbReference type="GO" id="GO:0048814">
    <property type="term" value="P:regulation of dendrite morphogenesis"/>
    <property type="evidence" value="ECO:0007669"/>
    <property type="project" value="TreeGrafter"/>
</dbReference>
<evidence type="ECO:0000256" key="1">
    <source>
        <dbReference type="ARBA" id="ARBA00000885"/>
    </source>
</evidence>
<dbReference type="Pfam" id="PF00632">
    <property type="entry name" value="HECT"/>
    <property type="match status" value="1"/>
</dbReference>
<dbReference type="EC" id="2.3.2.26" evidence="3"/>
<dbReference type="PROSITE" id="PS50020">
    <property type="entry name" value="WW_DOMAIN_2"/>
    <property type="match status" value="1"/>
</dbReference>
<evidence type="ECO:0000256" key="4">
    <source>
        <dbReference type="ARBA" id="ARBA00022679"/>
    </source>
</evidence>
<dbReference type="CDD" id="cd00201">
    <property type="entry name" value="WW"/>
    <property type="match status" value="1"/>
</dbReference>
<dbReference type="GO" id="GO:0005737">
    <property type="term" value="C:cytoplasm"/>
    <property type="evidence" value="ECO:0007669"/>
    <property type="project" value="TreeGrafter"/>
</dbReference>
<dbReference type="Gene3D" id="3.30.2160.10">
    <property type="entry name" value="Hect, E3 ligase catalytic domain"/>
    <property type="match status" value="1"/>
</dbReference>
<keyword evidence="6 7" id="KW-0833">Ubl conjugation pathway</keyword>
<feature type="region of interest" description="Disordered" evidence="8">
    <location>
        <begin position="265"/>
        <end position="292"/>
    </location>
</feature>
<dbReference type="Pfam" id="PF18436">
    <property type="entry name" value="HECW1_helix"/>
    <property type="match status" value="1"/>
</dbReference>
<dbReference type="InterPro" id="IPR000569">
    <property type="entry name" value="HECT_dom"/>
</dbReference>
<protein>
    <recommendedName>
        <fullName evidence="3">HECT-type E3 ubiquitin transferase</fullName>
        <ecNumber evidence="3">2.3.2.26</ecNumber>
    </recommendedName>
</protein>
<comment type="pathway">
    <text evidence="2">Protein modification; protein ubiquitination.</text>
</comment>
<dbReference type="GO" id="GO:0016567">
    <property type="term" value="P:protein ubiquitination"/>
    <property type="evidence" value="ECO:0007669"/>
    <property type="project" value="TreeGrafter"/>
</dbReference>
<evidence type="ECO:0000256" key="7">
    <source>
        <dbReference type="PROSITE-ProRule" id="PRU00104"/>
    </source>
</evidence>
<feature type="domain" description="HECT" evidence="10">
    <location>
        <begin position="706"/>
        <end position="1051"/>
    </location>
</feature>
<keyword evidence="5" id="KW-0677">Repeat</keyword>
<dbReference type="FunFam" id="3.30.2160.10:FF:000001">
    <property type="entry name" value="E3 ubiquitin-protein ligase NEDD4-like"/>
    <property type="match status" value="1"/>
</dbReference>
<dbReference type="Gene3D" id="3.90.1750.10">
    <property type="entry name" value="Hect, E3 ligase catalytic domains"/>
    <property type="match status" value="1"/>
</dbReference>
<evidence type="ECO:0000256" key="6">
    <source>
        <dbReference type="ARBA" id="ARBA00022786"/>
    </source>
</evidence>
<comment type="catalytic activity">
    <reaction evidence="1">
        <text>S-ubiquitinyl-[E2 ubiquitin-conjugating enzyme]-L-cysteine + [acceptor protein]-L-lysine = [E2 ubiquitin-conjugating enzyme]-L-cysteine + N(6)-ubiquitinyl-[acceptor protein]-L-lysine.</text>
        <dbReference type="EC" id="2.3.2.26"/>
    </reaction>
</comment>
<evidence type="ECO:0000256" key="2">
    <source>
        <dbReference type="ARBA" id="ARBA00004906"/>
    </source>
</evidence>
<accession>A0A914GWY5</accession>
<sequence length="1051" mass="118233">MDNETEEDGGGEAEAQLDTRLGMCPLRLFLALHPRHRSVRLSWMVSRCSLLDWIGLFPLEESDPLGFIDYRAYGICGMREGSLDWHLGEGVLAAMDDIRNNNKTAKNEPRVCQFRYFDGISGSVRARSPPLLVYRDAQLAITALSCHPPMPSSQFYAKLLCSSTSPHYRTHLSPNAEWPSLNFLFPFDRSGELRIRVKERRWAGAKMVGEANVPMMDLVDGADKGKRCSFLLRPSLTHRVLLSCRLMPLTRQSLHTTLSSLHVVHNDQNGNPKPESCTPSSLPPASIYSSASSSSSQQMSQSFCSSTSNSTAFSSCSNLPSGWEVRIDAKGRLLFVDHNRQRTTWTAPLMLESRNAEEPDGSGQLGKIGMSRRTVVGRGSDGNVGGNDGKDERTWEEEAEEDRTNGNVPPPQQLAEQLLTNNPEALRVYNSSPYLKHIVQRIRRDSAKFVQFRANRELVDFLNAFADQTQPLPVGWQIARDCGPFGQRVFVDHVNRQITPIDPRLSERTANLLRVQQQQRDRKTRSAPPVRRKRAGAVRKEAATNVRGGGAGGGGEGCAADRGDDRRRRAAEVHWGWERTAERAEEVRDVLAQRCPAIAERVYKKLRIISKVGELAMLRFANDVDLVMAISILEQRQREGDDEAVTGGSGGDRRAEGDADLLEKKLAQFHQCLDRAGYGKGPGKIRFRLRRDHLMNDAFEKILAVSPEQLKKCQMTVTFDCEDGSLIGLSLRSLDYGGPSRELFFLLSRELFHPRHGLFEFSGPNAHTVQISPMSKFIDNHLKWMELCGRVLGLALVHRCLLDSFFTRPFYKMLAQLPPHLDDLRELDPQLHNSLCWLRDHSISADQLALNFCVTEELAGELSERELLPGGSDLPVTDANKSEFIDRMLKWRALRGVQAQSSTLLRGLYEVVDKEYLRIFEPAQLELVLSGSVEVDIADWRANSEYRGGYHATHVVIRWFWECVLGMCNADRLRLLQFVTGSSSVPFEGFKALRGSDGPKRFCIERWGAENSLPRAHTCFNRLDLPPYRDRNTLKAKLVLAIYESSSYAIE</sequence>
<dbReference type="PANTHER" id="PTHR11254:SF320">
    <property type="entry name" value="HECT-TYPE E3 UBIQUITIN TRANSFERASE"/>
    <property type="match status" value="1"/>
</dbReference>
<dbReference type="InterPro" id="IPR036020">
    <property type="entry name" value="WW_dom_sf"/>
</dbReference>
<evidence type="ECO:0000313" key="12">
    <source>
        <dbReference type="WBParaSite" id="Gr19_v10_g12110.t2"/>
    </source>
</evidence>